<accession>A0A1D2MDP4</accession>
<organism evidence="3 4">
    <name type="scientific">Orchesella cincta</name>
    <name type="common">Springtail</name>
    <name type="synonym">Podura cincta</name>
    <dbReference type="NCBI Taxonomy" id="48709"/>
    <lineage>
        <taxon>Eukaryota</taxon>
        <taxon>Metazoa</taxon>
        <taxon>Ecdysozoa</taxon>
        <taxon>Arthropoda</taxon>
        <taxon>Hexapoda</taxon>
        <taxon>Collembola</taxon>
        <taxon>Entomobryomorpha</taxon>
        <taxon>Entomobryoidea</taxon>
        <taxon>Orchesellidae</taxon>
        <taxon>Orchesellinae</taxon>
        <taxon>Orchesella</taxon>
    </lineage>
</organism>
<dbReference type="InterPro" id="IPR055211">
    <property type="entry name" value="KH_PNO1_2nd"/>
</dbReference>
<dbReference type="EMBL" id="LJIJ01001656">
    <property type="protein sequence ID" value="ODM91138.1"/>
    <property type="molecule type" value="Genomic_DNA"/>
</dbReference>
<dbReference type="AlphaFoldDB" id="A0A1D2MDP4"/>
<dbReference type="Pfam" id="PF22891">
    <property type="entry name" value="KH_PNO1_2nd"/>
    <property type="match status" value="1"/>
</dbReference>
<dbReference type="Gene3D" id="3.30.1370.10">
    <property type="entry name" value="K Homology domain, type 1"/>
    <property type="match status" value="1"/>
</dbReference>
<evidence type="ECO:0000256" key="1">
    <source>
        <dbReference type="ARBA" id="ARBA00022884"/>
    </source>
</evidence>
<dbReference type="GO" id="GO:0005634">
    <property type="term" value="C:nucleus"/>
    <property type="evidence" value="ECO:0007669"/>
    <property type="project" value="TreeGrafter"/>
</dbReference>
<dbReference type="OrthoDB" id="1932641at2759"/>
<sequence length="63" mass="7012">MRKNQVHATKTRIVLADSRIHILGSFENIQLAKRAVCNLVLGTPPCKVYGTLRSMASRASNKF</sequence>
<proteinExistence type="predicted"/>
<dbReference type="PANTHER" id="PTHR12826">
    <property type="entry name" value="RIBONUCLEASE Y"/>
    <property type="match status" value="1"/>
</dbReference>
<keyword evidence="4" id="KW-1185">Reference proteome</keyword>
<keyword evidence="1" id="KW-0694">RNA-binding</keyword>
<dbReference type="PANTHER" id="PTHR12826:SF13">
    <property type="entry name" value="RNA-BINDING PROTEIN PNO1"/>
    <property type="match status" value="1"/>
</dbReference>
<dbReference type="SUPFAM" id="SSF54791">
    <property type="entry name" value="Eukaryotic type KH-domain (KH-domain type I)"/>
    <property type="match status" value="1"/>
</dbReference>
<evidence type="ECO:0000259" key="2">
    <source>
        <dbReference type="Pfam" id="PF22891"/>
    </source>
</evidence>
<comment type="caution">
    <text evidence="3">The sequence shown here is derived from an EMBL/GenBank/DDBJ whole genome shotgun (WGS) entry which is preliminary data.</text>
</comment>
<feature type="domain" description="PNO1 second type I KH" evidence="2">
    <location>
        <begin position="3"/>
        <end position="56"/>
    </location>
</feature>
<gene>
    <name evidence="3" type="ORF">Ocin01_15544</name>
</gene>
<name>A0A1D2MDP4_ORCCI</name>
<dbReference type="GO" id="GO:0003723">
    <property type="term" value="F:RNA binding"/>
    <property type="evidence" value="ECO:0007669"/>
    <property type="project" value="UniProtKB-KW"/>
</dbReference>
<evidence type="ECO:0000313" key="3">
    <source>
        <dbReference type="EMBL" id="ODM91138.1"/>
    </source>
</evidence>
<dbReference type="InterPro" id="IPR036612">
    <property type="entry name" value="KH_dom_type_1_sf"/>
</dbReference>
<evidence type="ECO:0000313" key="4">
    <source>
        <dbReference type="Proteomes" id="UP000094527"/>
    </source>
</evidence>
<reference evidence="3 4" key="1">
    <citation type="journal article" date="2016" name="Genome Biol. Evol.">
        <title>Gene Family Evolution Reflects Adaptation to Soil Environmental Stressors in the Genome of the Collembolan Orchesella cincta.</title>
        <authorList>
            <person name="Faddeeva-Vakhrusheva A."/>
            <person name="Derks M.F."/>
            <person name="Anvar S.Y."/>
            <person name="Agamennone V."/>
            <person name="Suring W."/>
            <person name="Smit S."/>
            <person name="van Straalen N.M."/>
            <person name="Roelofs D."/>
        </authorList>
    </citation>
    <scope>NUCLEOTIDE SEQUENCE [LARGE SCALE GENOMIC DNA]</scope>
    <source>
        <tissue evidence="3">Mixed pool</tissue>
    </source>
</reference>
<protein>
    <submittedName>
        <fullName evidence="3">RNA-binding protein pno1</fullName>
    </submittedName>
</protein>
<dbReference type="Proteomes" id="UP000094527">
    <property type="component" value="Unassembled WGS sequence"/>
</dbReference>
<dbReference type="STRING" id="48709.A0A1D2MDP4"/>